<proteinExistence type="predicted"/>
<reference evidence="1 2" key="1">
    <citation type="submission" date="2019-07" db="EMBL/GenBank/DDBJ databases">
        <title>Genome sequence of 2 isolates from Red Sea Mangroves.</title>
        <authorList>
            <person name="Sefrji F."/>
            <person name="Michoud G."/>
            <person name="Merlino G."/>
            <person name="Daffonchio D."/>
        </authorList>
    </citation>
    <scope>NUCLEOTIDE SEQUENCE [LARGE SCALE GENOMIC DNA]</scope>
    <source>
        <strain evidence="1 2">R1DC41</strain>
    </source>
</reference>
<keyword evidence="2" id="KW-1185">Reference proteome</keyword>
<dbReference type="EMBL" id="CP049742">
    <property type="protein sequence ID" value="QPC46491.1"/>
    <property type="molecule type" value="Genomic_DNA"/>
</dbReference>
<organism evidence="1 2">
    <name type="scientific">Mangrovibacillus cuniculi</name>
    <dbReference type="NCBI Taxonomy" id="2593652"/>
    <lineage>
        <taxon>Bacteria</taxon>
        <taxon>Bacillati</taxon>
        <taxon>Bacillota</taxon>
        <taxon>Bacilli</taxon>
        <taxon>Bacillales</taxon>
        <taxon>Bacillaceae</taxon>
        <taxon>Mangrovibacillus</taxon>
    </lineage>
</organism>
<dbReference type="Proteomes" id="UP000593626">
    <property type="component" value="Chromosome"/>
</dbReference>
<protein>
    <recommendedName>
        <fullName evidence="3">Branched-chain amino acid aminotransferase</fullName>
    </recommendedName>
</protein>
<evidence type="ECO:0008006" key="3">
    <source>
        <dbReference type="Google" id="ProtNLM"/>
    </source>
</evidence>
<sequence>MLKKRYQEFLSQHSQQNVPLQVSEQEYNYVNQYSEMNATNLEVLEKPEKILSPYVERVEKETEETVKMMDETFLQQDFSFLYRKKSEYVYIESKWFDVIAMESLSIEVDDVFNNIELMFGLRLQKKKMDEIKSFLTDQLSLEKGRLSVLFNGQDGLFDINISLETLPNYQEEMSFSEILSALYDLLFTLHVDLET</sequence>
<name>A0A7S8HFG2_9BACI</name>
<accession>A0A7S8HFG2</accession>
<gene>
    <name evidence="1" type="ORF">G8O30_05680</name>
</gene>
<dbReference type="RefSeq" id="WP_239674013.1">
    <property type="nucleotide sequence ID" value="NZ_CP049742.1"/>
</dbReference>
<dbReference type="AlphaFoldDB" id="A0A7S8HFG2"/>
<dbReference type="KEGG" id="mcui:G8O30_05680"/>
<evidence type="ECO:0000313" key="2">
    <source>
        <dbReference type="Proteomes" id="UP000593626"/>
    </source>
</evidence>
<evidence type="ECO:0000313" key="1">
    <source>
        <dbReference type="EMBL" id="QPC46491.1"/>
    </source>
</evidence>